<name>A0A7W9L881_9ACTN</name>
<comment type="caution">
    <text evidence="2">The sequence shown here is derived from an EMBL/GenBank/DDBJ whole genome shotgun (WGS) entry which is preliminary data.</text>
</comment>
<dbReference type="PRINTS" id="PR00364">
    <property type="entry name" value="DISEASERSIST"/>
</dbReference>
<dbReference type="Gene3D" id="1.25.40.10">
    <property type="entry name" value="Tetratricopeptide repeat domain"/>
    <property type="match status" value="1"/>
</dbReference>
<dbReference type="RefSeq" id="WP_185068044.1">
    <property type="nucleotide sequence ID" value="NZ_JACHMB010000001.1"/>
</dbReference>
<dbReference type="InterPro" id="IPR027417">
    <property type="entry name" value="P-loop_NTPase"/>
</dbReference>
<reference evidence="2 3" key="1">
    <citation type="submission" date="2020-08" db="EMBL/GenBank/DDBJ databases">
        <title>Sequencing the genomes of 1000 actinobacteria strains.</title>
        <authorList>
            <person name="Klenk H.-P."/>
        </authorList>
    </citation>
    <scope>NUCLEOTIDE SEQUENCE [LARGE SCALE GENOMIC DNA]</scope>
    <source>
        <strain evidence="2 3">DSM 45507</strain>
    </source>
</reference>
<dbReference type="InterPro" id="IPR011990">
    <property type="entry name" value="TPR-like_helical_dom_sf"/>
</dbReference>
<dbReference type="Pfam" id="PF13424">
    <property type="entry name" value="TPR_12"/>
    <property type="match status" value="1"/>
</dbReference>
<accession>A0A7W9L881</accession>
<dbReference type="GO" id="GO:0006355">
    <property type="term" value="P:regulation of DNA-templated transcription"/>
    <property type="evidence" value="ECO:0007669"/>
    <property type="project" value="InterPro"/>
</dbReference>
<proteinExistence type="predicted"/>
<dbReference type="Pfam" id="PF00931">
    <property type="entry name" value="NB-ARC"/>
    <property type="match status" value="1"/>
</dbReference>
<dbReference type="InterPro" id="IPR036388">
    <property type="entry name" value="WH-like_DNA-bd_sf"/>
</dbReference>
<dbReference type="SUPFAM" id="SSF48452">
    <property type="entry name" value="TPR-like"/>
    <property type="match status" value="1"/>
</dbReference>
<dbReference type="CDD" id="cd06170">
    <property type="entry name" value="LuxR_C_like"/>
    <property type="match status" value="1"/>
</dbReference>
<sequence>MIAQVPHNLPAEPNRFVGRVRDVAELAALVHEQRVVTLSGVGGIGKTRLALRVAAQQLSRFPDGVWLVELARIGNPELIVNEMAEVLGVRDEVPGRLLDGLRTRLRAARALIVLDNCEHLVGRCAELVAGLSAECPELRFLLTSREPLRIPGELVWRVPPLELPDERHPEAESVLLFVERALAAGASGVAGVMDDVVRLCHALDGLPLALELAAARTSRLSPGHIADRLAARGGERFGPIAAGDRTAPARQRTLLAIVEWSHELLPPKERVLLRRLSVFAGPFDLGLAEQVCADGGILRKAELAGLLTGLAGKSLVRHHAPGRYRLLETIKQYSAERLEEAGEAAHLRDRHLKAVCEEMERCHEAGSLDRRMPWQARFAHLTRGRALLDDSRNAVDWAVESREPVLGLRLARAAMAVMAVRGDLGESVGWHERLLALDLSGAPADLVAVARSGLAYGLELADELGRAEELVVRGLEEQKRHPYSYWLGITYGVALTVLFRTGQSERARCYAAELEAAAGAHDDLFNLVTARIAQLNLALFHGRPDEARRYGEEALALAREAGHHWSLARALTHLGAVAEAAGDLETARSHHAAALPLLEDLDNRIELARCQAQIGRVAAGLHDYAAARGHIADSLALSRQTGQRRGIVRALMAVSALAQAREDLEGAVLAAAAATALRESIGQVGASGRIDELLALARGRLGADRVELLWARGTGMPPEVVAGLVLDGDPGSAAPPPPVPARDGLTAREREIAAMLARGLSNRGVAEALVISPATVARHVAIIMEKLGFDSRARIAVWAAEHGVDAERT</sequence>
<dbReference type="PANTHER" id="PTHR47691">
    <property type="entry name" value="REGULATOR-RELATED"/>
    <property type="match status" value="1"/>
</dbReference>
<dbReference type="InterPro" id="IPR000792">
    <property type="entry name" value="Tscrpt_reg_LuxR_C"/>
</dbReference>
<dbReference type="PRINTS" id="PR00038">
    <property type="entry name" value="HTHLUXR"/>
</dbReference>
<dbReference type="Proteomes" id="UP000579153">
    <property type="component" value="Unassembled WGS sequence"/>
</dbReference>
<gene>
    <name evidence="2" type="ORF">HD596_000946</name>
</gene>
<dbReference type="AlphaFoldDB" id="A0A7W9L881"/>
<feature type="domain" description="HTH luxR-type" evidence="1">
    <location>
        <begin position="738"/>
        <end position="803"/>
    </location>
</feature>
<dbReference type="PROSITE" id="PS50043">
    <property type="entry name" value="HTH_LUXR_2"/>
    <property type="match status" value="1"/>
</dbReference>
<organism evidence="2 3">
    <name type="scientific">Nonomuraea jabiensis</name>
    <dbReference type="NCBI Taxonomy" id="882448"/>
    <lineage>
        <taxon>Bacteria</taxon>
        <taxon>Bacillati</taxon>
        <taxon>Actinomycetota</taxon>
        <taxon>Actinomycetes</taxon>
        <taxon>Streptosporangiales</taxon>
        <taxon>Streptosporangiaceae</taxon>
        <taxon>Nonomuraea</taxon>
    </lineage>
</organism>
<dbReference type="SUPFAM" id="SSF46894">
    <property type="entry name" value="C-terminal effector domain of the bipartite response regulators"/>
    <property type="match status" value="1"/>
</dbReference>
<dbReference type="GO" id="GO:0043531">
    <property type="term" value="F:ADP binding"/>
    <property type="evidence" value="ECO:0007669"/>
    <property type="project" value="InterPro"/>
</dbReference>
<dbReference type="Gene3D" id="3.40.50.300">
    <property type="entry name" value="P-loop containing nucleotide triphosphate hydrolases"/>
    <property type="match status" value="1"/>
</dbReference>
<dbReference type="Gene3D" id="1.10.10.10">
    <property type="entry name" value="Winged helix-like DNA-binding domain superfamily/Winged helix DNA-binding domain"/>
    <property type="match status" value="1"/>
</dbReference>
<dbReference type="EMBL" id="JACHMB010000001">
    <property type="protein sequence ID" value="MBB5774190.1"/>
    <property type="molecule type" value="Genomic_DNA"/>
</dbReference>
<keyword evidence="2" id="KW-0238">DNA-binding</keyword>
<dbReference type="SUPFAM" id="SSF52540">
    <property type="entry name" value="P-loop containing nucleoside triphosphate hydrolases"/>
    <property type="match status" value="1"/>
</dbReference>
<keyword evidence="3" id="KW-1185">Reference proteome</keyword>
<protein>
    <submittedName>
        <fullName evidence="2">Putative ATPase/DNA-binding NarL/FixJ family response regulator</fullName>
    </submittedName>
</protein>
<dbReference type="GO" id="GO:0003677">
    <property type="term" value="F:DNA binding"/>
    <property type="evidence" value="ECO:0007669"/>
    <property type="project" value="UniProtKB-KW"/>
</dbReference>
<evidence type="ECO:0000259" key="1">
    <source>
        <dbReference type="PROSITE" id="PS50043"/>
    </source>
</evidence>
<dbReference type="PANTHER" id="PTHR47691:SF3">
    <property type="entry name" value="HTH-TYPE TRANSCRIPTIONAL REGULATOR RV0890C-RELATED"/>
    <property type="match status" value="1"/>
</dbReference>
<evidence type="ECO:0000313" key="2">
    <source>
        <dbReference type="EMBL" id="MBB5774190.1"/>
    </source>
</evidence>
<dbReference type="InterPro" id="IPR016032">
    <property type="entry name" value="Sig_transdc_resp-reg_C-effctor"/>
</dbReference>
<dbReference type="SMART" id="SM00421">
    <property type="entry name" value="HTH_LUXR"/>
    <property type="match status" value="1"/>
</dbReference>
<evidence type="ECO:0000313" key="3">
    <source>
        <dbReference type="Proteomes" id="UP000579153"/>
    </source>
</evidence>
<dbReference type="Pfam" id="PF00196">
    <property type="entry name" value="GerE"/>
    <property type="match status" value="1"/>
</dbReference>
<dbReference type="InterPro" id="IPR002182">
    <property type="entry name" value="NB-ARC"/>
</dbReference>